<proteinExistence type="predicted"/>
<keyword evidence="3" id="KW-1185">Reference proteome</keyword>
<gene>
    <name evidence="2" type="ORF">GCM10023203_49750</name>
</gene>
<comment type="caution">
    <text evidence="2">The sequence shown here is derived from an EMBL/GenBank/DDBJ whole genome shotgun (WGS) entry which is preliminary data.</text>
</comment>
<accession>A0ABP9F004</accession>
<name>A0ABP9F004_9PSEU</name>
<evidence type="ECO:0000256" key="1">
    <source>
        <dbReference type="SAM" id="MobiDB-lite"/>
    </source>
</evidence>
<reference evidence="3" key="1">
    <citation type="journal article" date="2019" name="Int. J. Syst. Evol. Microbiol.">
        <title>The Global Catalogue of Microorganisms (GCM) 10K type strain sequencing project: providing services to taxonomists for standard genome sequencing and annotation.</title>
        <authorList>
            <consortium name="The Broad Institute Genomics Platform"/>
            <consortium name="The Broad Institute Genome Sequencing Center for Infectious Disease"/>
            <person name="Wu L."/>
            <person name="Ma J."/>
        </authorList>
    </citation>
    <scope>NUCLEOTIDE SEQUENCE [LARGE SCALE GENOMIC DNA]</scope>
    <source>
        <strain evidence="3">JCM 17983</strain>
    </source>
</reference>
<evidence type="ECO:0000313" key="3">
    <source>
        <dbReference type="Proteomes" id="UP001500457"/>
    </source>
</evidence>
<feature type="compositionally biased region" description="Low complexity" evidence="1">
    <location>
        <begin position="14"/>
        <end position="29"/>
    </location>
</feature>
<organism evidence="2 3">
    <name type="scientific">Actinomycetospora straminea</name>
    <dbReference type="NCBI Taxonomy" id="663607"/>
    <lineage>
        <taxon>Bacteria</taxon>
        <taxon>Bacillati</taxon>
        <taxon>Actinomycetota</taxon>
        <taxon>Actinomycetes</taxon>
        <taxon>Pseudonocardiales</taxon>
        <taxon>Pseudonocardiaceae</taxon>
        <taxon>Actinomycetospora</taxon>
    </lineage>
</organism>
<evidence type="ECO:0000313" key="2">
    <source>
        <dbReference type="EMBL" id="GAA4890329.1"/>
    </source>
</evidence>
<protein>
    <submittedName>
        <fullName evidence="2">Uncharacterized protein</fullName>
    </submittedName>
</protein>
<feature type="region of interest" description="Disordered" evidence="1">
    <location>
        <begin position="13"/>
        <end position="35"/>
    </location>
</feature>
<dbReference type="Proteomes" id="UP001500457">
    <property type="component" value="Unassembled WGS sequence"/>
</dbReference>
<dbReference type="EMBL" id="BAABHQ010000018">
    <property type="protein sequence ID" value="GAA4890329.1"/>
    <property type="molecule type" value="Genomic_DNA"/>
</dbReference>
<sequence length="77" mass="8063">MPPAGMSRYVAAVRTPSRRGSSPSTQRTSAPPCGTYRCATGASPTYWIQTDDATAASAGAGARSRYVDPVLTPASWR</sequence>